<evidence type="ECO:0000256" key="2">
    <source>
        <dbReference type="SAM" id="Phobius"/>
    </source>
</evidence>
<accession>A0A6N2N7S4</accession>
<evidence type="ECO:0000313" key="3">
    <source>
        <dbReference type="EMBL" id="VFU57913.1"/>
    </source>
</evidence>
<feature type="transmembrane region" description="Helical" evidence="2">
    <location>
        <begin position="86"/>
        <end position="107"/>
    </location>
</feature>
<feature type="compositionally biased region" description="Gly residues" evidence="1">
    <location>
        <begin position="19"/>
        <end position="34"/>
    </location>
</feature>
<organism evidence="3">
    <name type="scientific">Salix viminalis</name>
    <name type="common">Common osier</name>
    <name type="synonym">Basket willow</name>
    <dbReference type="NCBI Taxonomy" id="40686"/>
    <lineage>
        <taxon>Eukaryota</taxon>
        <taxon>Viridiplantae</taxon>
        <taxon>Streptophyta</taxon>
        <taxon>Embryophyta</taxon>
        <taxon>Tracheophyta</taxon>
        <taxon>Spermatophyta</taxon>
        <taxon>Magnoliopsida</taxon>
        <taxon>eudicotyledons</taxon>
        <taxon>Gunneridae</taxon>
        <taxon>Pentapetalae</taxon>
        <taxon>rosids</taxon>
        <taxon>fabids</taxon>
        <taxon>Malpighiales</taxon>
        <taxon>Salicaceae</taxon>
        <taxon>Saliceae</taxon>
        <taxon>Salix</taxon>
    </lineage>
</organism>
<sequence length="114" mass="11742">MAAGFIVGRKRGERVMAEAGGGNAGGVVQGGGGSQLRKEGEDEDPAGGGGGYKWMVGQPVWESVMTLELPLMEPTLTSGSFDYDRAAFAGNSMAGLGVLTFFAIHVAKIMKTTS</sequence>
<keyword evidence="2" id="KW-1133">Transmembrane helix</keyword>
<reference evidence="3" key="1">
    <citation type="submission" date="2019-03" db="EMBL/GenBank/DDBJ databases">
        <authorList>
            <person name="Mank J."/>
            <person name="Almeida P."/>
        </authorList>
    </citation>
    <scope>NUCLEOTIDE SEQUENCE</scope>
    <source>
        <strain evidence="3">78183</strain>
    </source>
</reference>
<keyword evidence="2" id="KW-0472">Membrane</keyword>
<gene>
    <name evidence="3" type="ORF">SVIM_LOCUS419948</name>
</gene>
<protein>
    <submittedName>
        <fullName evidence="3">Uncharacterized protein</fullName>
    </submittedName>
</protein>
<proteinExistence type="predicted"/>
<dbReference type="AlphaFoldDB" id="A0A6N2N7S4"/>
<dbReference type="EMBL" id="CAADRP010001963">
    <property type="protein sequence ID" value="VFU57913.1"/>
    <property type="molecule type" value="Genomic_DNA"/>
</dbReference>
<feature type="region of interest" description="Disordered" evidence="1">
    <location>
        <begin position="18"/>
        <end position="51"/>
    </location>
</feature>
<evidence type="ECO:0000256" key="1">
    <source>
        <dbReference type="SAM" id="MobiDB-lite"/>
    </source>
</evidence>
<keyword evidence="2" id="KW-0812">Transmembrane</keyword>
<name>A0A6N2N7S4_SALVM</name>